<dbReference type="EC" id="6.3.3.2" evidence="4"/>
<protein>
    <submittedName>
        <fullName evidence="4">5-formyltetrahydrofolate cyclo-ligase</fullName>
        <ecNumber evidence="4">6.3.3.2</ecNumber>
    </submittedName>
</protein>
<keyword evidence="2" id="KW-0547">Nucleotide-binding</keyword>
<dbReference type="Pfam" id="PF01812">
    <property type="entry name" value="5-FTHF_cyc-lig"/>
    <property type="match status" value="1"/>
</dbReference>
<evidence type="ECO:0000313" key="4">
    <source>
        <dbReference type="EMBL" id="AIF13453.1"/>
    </source>
</evidence>
<dbReference type="AlphaFoldDB" id="A0A075HHW7"/>
<proteinExistence type="inferred from homology"/>
<dbReference type="PANTHER" id="PTHR23407:SF1">
    <property type="entry name" value="5-FORMYLTETRAHYDROFOLATE CYCLO-LIGASE"/>
    <property type="match status" value="1"/>
</dbReference>
<evidence type="ECO:0000256" key="3">
    <source>
        <dbReference type="ARBA" id="ARBA00022840"/>
    </source>
</evidence>
<dbReference type="InterPro" id="IPR002698">
    <property type="entry name" value="FTHF_cligase"/>
</dbReference>
<dbReference type="InterPro" id="IPR024185">
    <property type="entry name" value="FTHF_cligase-like_sf"/>
</dbReference>
<dbReference type="EMBL" id="KF900974">
    <property type="protein sequence ID" value="AIF13453.1"/>
    <property type="molecule type" value="Genomic_DNA"/>
</dbReference>
<dbReference type="InterPro" id="IPR037171">
    <property type="entry name" value="NagB/RpiA_transferase-like"/>
</dbReference>
<organism evidence="4">
    <name type="scientific">uncultured marine thaumarchaeote KM3_62_E02</name>
    <dbReference type="NCBI Taxonomy" id="1456216"/>
    <lineage>
        <taxon>Archaea</taxon>
        <taxon>Nitrososphaerota</taxon>
        <taxon>environmental samples</taxon>
    </lineage>
</organism>
<keyword evidence="3" id="KW-0067">ATP-binding</keyword>
<dbReference type="GO" id="GO:0035999">
    <property type="term" value="P:tetrahydrofolate interconversion"/>
    <property type="evidence" value="ECO:0007669"/>
    <property type="project" value="TreeGrafter"/>
</dbReference>
<dbReference type="GO" id="GO:0009396">
    <property type="term" value="P:folic acid-containing compound biosynthetic process"/>
    <property type="evidence" value="ECO:0007669"/>
    <property type="project" value="TreeGrafter"/>
</dbReference>
<name>A0A075HHW7_9ARCH</name>
<keyword evidence="4" id="KW-0436">Ligase</keyword>
<evidence type="ECO:0000256" key="2">
    <source>
        <dbReference type="ARBA" id="ARBA00022741"/>
    </source>
</evidence>
<dbReference type="SUPFAM" id="SSF100950">
    <property type="entry name" value="NagB/RpiA/CoA transferase-like"/>
    <property type="match status" value="1"/>
</dbReference>
<accession>A0A075HHW7</accession>
<sequence length="67" mass="7600">MVPCIGLDTNGNRIGYGYGFYDKYLTKNNPTKIALTYSKQIVKSIPTSEYDVKMDWVVTETDIIKTS</sequence>
<comment type="similarity">
    <text evidence="1">Belongs to the 5-formyltetrahydrofolate cyclo-ligase family.</text>
</comment>
<dbReference type="Gene3D" id="3.40.50.10420">
    <property type="entry name" value="NagB/RpiA/CoA transferase-like"/>
    <property type="match status" value="1"/>
</dbReference>
<dbReference type="PANTHER" id="PTHR23407">
    <property type="entry name" value="ATPASE INHIBITOR/5-FORMYLTETRAHYDROFOLATE CYCLO-LIGASE"/>
    <property type="match status" value="1"/>
</dbReference>
<dbReference type="GO" id="GO:0030272">
    <property type="term" value="F:5-formyltetrahydrofolate cyclo-ligase activity"/>
    <property type="evidence" value="ECO:0007669"/>
    <property type="project" value="UniProtKB-EC"/>
</dbReference>
<dbReference type="GO" id="GO:0005524">
    <property type="term" value="F:ATP binding"/>
    <property type="evidence" value="ECO:0007669"/>
    <property type="project" value="UniProtKB-KW"/>
</dbReference>
<evidence type="ECO:0000256" key="1">
    <source>
        <dbReference type="ARBA" id="ARBA00010638"/>
    </source>
</evidence>
<reference evidence="4" key="1">
    <citation type="journal article" date="2014" name="Genome Biol. Evol.">
        <title>Pangenome evidence for extensive interdomain horizontal transfer affecting lineage core and shell genes in uncultured planktonic thaumarchaeota and euryarchaeota.</title>
        <authorList>
            <person name="Deschamps P."/>
            <person name="Zivanovic Y."/>
            <person name="Moreira D."/>
            <person name="Rodriguez-Valera F."/>
            <person name="Lopez-Garcia P."/>
        </authorList>
    </citation>
    <scope>NUCLEOTIDE SEQUENCE</scope>
</reference>